<dbReference type="PANTHER" id="PTHR16222">
    <property type="entry name" value="ADP-RIBOSYLGLYCOHYDROLASE"/>
    <property type="match status" value="1"/>
</dbReference>
<dbReference type="InterPro" id="IPR050792">
    <property type="entry name" value="ADP-ribosylglycohydrolase"/>
</dbReference>
<dbReference type="PANTHER" id="PTHR16222:SF24">
    <property type="entry name" value="ADP-RIBOSYLHYDROLASE ARH3"/>
    <property type="match status" value="1"/>
</dbReference>
<evidence type="ECO:0000313" key="4">
    <source>
        <dbReference type="Proteomes" id="UP000323565"/>
    </source>
</evidence>
<dbReference type="InterPro" id="IPR036705">
    <property type="entry name" value="Ribosyl_crysJ1_sf"/>
</dbReference>
<evidence type="ECO:0000256" key="2">
    <source>
        <dbReference type="ARBA" id="ARBA00022801"/>
    </source>
</evidence>
<name>A0ABX5Z5S8_9MICO</name>
<keyword evidence="2 3" id="KW-0378">Hydrolase</keyword>
<keyword evidence="4" id="KW-1185">Reference proteome</keyword>
<gene>
    <name evidence="3" type="ORF">FV141_00690</name>
</gene>
<dbReference type="SUPFAM" id="SSF52799">
    <property type="entry name" value="(Phosphotyrosine protein) phosphatases II"/>
    <property type="match status" value="1"/>
</dbReference>
<accession>A0ABX5Z5S8</accession>
<dbReference type="Proteomes" id="UP000323565">
    <property type="component" value="Chromosome"/>
</dbReference>
<dbReference type="InterPro" id="IPR029021">
    <property type="entry name" value="Prot-tyrosine_phosphatase-like"/>
</dbReference>
<evidence type="ECO:0000313" key="3">
    <source>
        <dbReference type="EMBL" id="QEH92218.1"/>
    </source>
</evidence>
<organism evidence="3 4">
    <name type="scientific">Dermacoccus abyssi</name>
    <dbReference type="NCBI Taxonomy" id="322596"/>
    <lineage>
        <taxon>Bacteria</taxon>
        <taxon>Bacillati</taxon>
        <taxon>Actinomycetota</taxon>
        <taxon>Actinomycetes</taxon>
        <taxon>Micrococcales</taxon>
        <taxon>Dermacoccaceae</taxon>
        <taxon>Dermacoccus</taxon>
    </lineage>
</organism>
<dbReference type="EMBL" id="CP043031">
    <property type="protein sequence ID" value="QEH92218.1"/>
    <property type="molecule type" value="Genomic_DNA"/>
</dbReference>
<dbReference type="InterPro" id="IPR005502">
    <property type="entry name" value="Ribosyl_crysJ1"/>
</dbReference>
<dbReference type="Pfam" id="PF03747">
    <property type="entry name" value="ADP_ribosyl_GH"/>
    <property type="match status" value="1"/>
</dbReference>
<dbReference type="Gene3D" id="1.10.4080.10">
    <property type="entry name" value="ADP-ribosylation/Crystallin J1"/>
    <property type="match status" value="1"/>
</dbReference>
<evidence type="ECO:0000256" key="1">
    <source>
        <dbReference type="ARBA" id="ARBA00010702"/>
    </source>
</evidence>
<dbReference type="SUPFAM" id="SSF101478">
    <property type="entry name" value="ADP-ribosylglycohydrolase"/>
    <property type="match status" value="1"/>
</dbReference>
<proteinExistence type="inferred from homology"/>
<dbReference type="GO" id="GO:0016787">
    <property type="term" value="F:hydrolase activity"/>
    <property type="evidence" value="ECO:0007669"/>
    <property type="project" value="UniProtKB-KW"/>
</dbReference>
<dbReference type="Gene3D" id="3.90.190.10">
    <property type="entry name" value="Protein tyrosine phosphatase superfamily"/>
    <property type="match status" value="1"/>
</dbReference>
<comment type="similarity">
    <text evidence="1">Belongs to the ADP-ribosylglycohydrolase family.</text>
</comment>
<protein>
    <submittedName>
        <fullName evidence="3">Hydrolase</fullName>
    </submittedName>
</protein>
<sequence length="349" mass="37473">MTALDDRELTAANAHRVAELTHADPLVLDSCVLHAEAVRRGVLTGEYDLLAGLDLLPEERRGQWVSWLESATRADASTIEANGSTFGALRAAHAAITSAREAFRGRDGEALLVVRAALETAASAGYDTDTVAAITVALLGAVYGVSAIPATWRRRIHGWPGLRARDLVELALRTAGEAPADAWPRRAHEPEVTSCPAVTVAFDNGLRLGTQSCLTTTDADAVVSLSRIGSSERLFADHPERHIEFWLVDSDDPATHNDLAATLIDAADVVAELRSQGHHVLLHCVHAHHRTPSVALVYAVKYRWLTTDAAAEQIRRALGVTSIDGLLWQTAQEVARAIEAPRVTTPATA</sequence>
<reference evidence="3 4" key="1">
    <citation type="submission" date="2019-08" db="EMBL/GenBank/DDBJ databases">
        <title>Dermacoccus abyssi strain HZAU 226, whole genome Nanopore sequencing project.</title>
        <authorList>
            <person name="Guo A."/>
            <person name="Zhang X."/>
            <person name="Ruan Y."/>
            <person name="Liu W."/>
            <person name="Chen Q."/>
            <person name="Gu L."/>
        </authorList>
    </citation>
    <scope>NUCLEOTIDE SEQUENCE [LARGE SCALE GENOMIC DNA]</scope>
    <source>
        <strain evidence="3 4">HZAU 226</strain>
    </source>
</reference>